<feature type="compositionally biased region" description="Basic residues" evidence="11">
    <location>
        <begin position="560"/>
        <end position="580"/>
    </location>
</feature>
<evidence type="ECO:0000256" key="7">
    <source>
        <dbReference type="ARBA" id="ARBA00023015"/>
    </source>
</evidence>
<feature type="compositionally biased region" description="Basic and acidic residues" evidence="11">
    <location>
        <begin position="304"/>
        <end position="320"/>
    </location>
</feature>
<feature type="region of interest" description="Disordered" evidence="11">
    <location>
        <begin position="422"/>
        <end position="633"/>
    </location>
</feature>
<keyword evidence="6" id="KW-0862">Zinc</keyword>
<feature type="compositionally biased region" description="Basic residues" evidence="11">
    <location>
        <begin position="618"/>
        <end position="631"/>
    </location>
</feature>
<keyword evidence="9" id="KW-0539">Nucleus</keyword>
<dbReference type="PANTHER" id="PTHR10816">
    <property type="entry name" value="MYELIN TRANSCRIPTION FACTOR 1-RELATED"/>
    <property type="match status" value="1"/>
</dbReference>
<feature type="compositionally biased region" description="Low complexity" evidence="11">
    <location>
        <begin position="456"/>
        <end position="467"/>
    </location>
</feature>
<keyword evidence="8" id="KW-0804">Transcription</keyword>
<keyword evidence="3" id="KW-0479">Metal-binding</keyword>
<keyword evidence="13" id="KW-1185">Reference proteome</keyword>
<evidence type="ECO:0000256" key="11">
    <source>
        <dbReference type="SAM" id="MobiDB-lite"/>
    </source>
</evidence>
<keyword evidence="7" id="KW-0805">Transcription regulation</keyword>
<dbReference type="GO" id="GO:0000981">
    <property type="term" value="F:DNA-binding transcription factor activity, RNA polymerase II-specific"/>
    <property type="evidence" value="ECO:0007669"/>
    <property type="project" value="TreeGrafter"/>
</dbReference>
<dbReference type="EnsemblMetazoa" id="AFAF001557-RA">
    <property type="protein sequence ID" value="AFAF001557-PA"/>
    <property type="gene ID" value="AFAF001557"/>
</dbReference>
<protein>
    <recommendedName>
        <fullName evidence="14">Myelin transcription factor 1 domain-containing protein</fullName>
    </recommendedName>
</protein>
<evidence type="ECO:0000256" key="6">
    <source>
        <dbReference type="ARBA" id="ARBA00022833"/>
    </source>
</evidence>
<feature type="compositionally biased region" description="Polar residues" evidence="11">
    <location>
        <begin position="433"/>
        <end position="449"/>
    </location>
</feature>
<feature type="compositionally biased region" description="Low complexity" evidence="11">
    <location>
        <begin position="519"/>
        <end position="558"/>
    </location>
</feature>
<comment type="subcellular location">
    <subcellularLocation>
        <location evidence="1">Nucleus</location>
    </subcellularLocation>
</comment>
<reference evidence="12" key="2">
    <citation type="submission" date="2020-05" db="UniProtKB">
        <authorList>
            <consortium name="EnsemblMetazoa"/>
        </authorList>
    </citation>
    <scope>IDENTIFICATION</scope>
    <source>
        <strain evidence="12">FAR1</strain>
    </source>
</reference>
<dbReference type="SUPFAM" id="SSF103637">
    <property type="entry name" value="CCHHC domain"/>
    <property type="match status" value="2"/>
</dbReference>
<feature type="region of interest" description="Disordered" evidence="11">
    <location>
        <begin position="303"/>
        <end position="345"/>
    </location>
</feature>
<dbReference type="Proteomes" id="UP000075886">
    <property type="component" value="Unassembled WGS sequence"/>
</dbReference>
<feature type="compositionally biased region" description="Polar residues" evidence="11">
    <location>
        <begin position="1"/>
        <end position="15"/>
    </location>
</feature>
<comment type="similarity">
    <text evidence="2">Belongs to the MYT1 family.</text>
</comment>
<dbReference type="Gene3D" id="4.10.320.30">
    <property type="match status" value="2"/>
</dbReference>
<feature type="region of interest" description="Disordered" evidence="11">
    <location>
        <begin position="155"/>
        <end position="192"/>
    </location>
</feature>
<feature type="compositionally biased region" description="Gly residues" evidence="11">
    <location>
        <begin position="324"/>
        <end position="344"/>
    </location>
</feature>
<keyword evidence="5" id="KW-0863">Zinc-finger</keyword>
<dbReference type="EMBL" id="AXCN02002020">
    <property type="status" value="NOT_ANNOTATED_CDS"/>
    <property type="molecule type" value="Genomic_DNA"/>
</dbReference>
<reference evidence="13" key="1">
    <citation type="submission" date="2014-01" db="EMBL/GenBank/DDBJ databases">
        <title>The Genome Sequence of Anopheles farauti FAR1 (V2).</title>
        <authorList>
            <consortium name="The Broad Institute Genomics Platform"/>
            <person name="Neafsey D.E."/>
            <person name="Besansky N."/>
            <person name="Howell P."/>
            <person name="Walton C."/>
            <person name="Young S.K."/>
            <person name="Zeng Q."/>
            <person name="Gargeya S."/>
            <person name="Fitzgerald M."/>
            <person name="Haas B."/>
            <person name="Abouelleil A."/>
            <person name="Allen A.W."/>
            <person name="Alvarado L."/>
            <person name="Arachchi H.M."/>
            <person name="Berlin A.M."/>
            <person name="Chapman S.B."/>
            <person name="Gainer-Dewar J."/>
            <person name="Goldberg J."/>
            <person name="Griggs A."/>
            <person name="Gujja S."/>
            <person name="Hansen M."/>
            <person name="Howarth C."/>
            <person name="Imamovic A."/>
            <person name="Ireland A."/>
            <person name="Larimer J."/>
            <person name="McCowan C."/>
            <person name="Murphy C."/>
            <person name="Pearson M."/>
            <person name="Poon T.W."/>
            <person name="Priest M."/>
            <person name="Roberts A."/>
            <person name="Saif S."/>
            <person name="Shea T."/>
            <person name="Sisk P."/>
            <person name="Sykes S."/>
            <person name="Wortman J."/>
            <person name="Nusbaum C."/>
            <person name="Birren B."/>
        </authorList>
    </citation>
    <scope>NUCLEOTIDE SEQUENCE [LARGE SCALE GENOMIC DNA]</scope>
    <source>
        <strain evidence="13">FAR1</strain>
    </source>
</reference>
<dbReference type="GO" id="GO:0005634">
    <property type="term" value="C:nucleus"/>
    <property type="evidence" value="ECO:0007669"/>
    <property type="project" value="UniProtKB-SubCell"/>
</dbReference>
<evidence type="ECO:0000256" key="4">
    <source>
        <dbReference type="ARBA" id="ARBA00022737"/>
    </source>
</evidence>
<dbReference type="STRING" id="69004.A0A182Q229"/>
<dbReference type="GO" id="GO:0008270">
    <property type="term" value="F:zinc ion binding"/>
    <property type="evidence" value="ECO:0007669"/>
    <property type="project" value="UniProtKB-KW"/>
</dbReference>
<evidence type="ECO:0000313" key="12">
    <source>
        <dbReference type="EnsemblMetazoa" id="AFAF001557-PA"/>
    </source>
</evidence>
<dbReference type="InterPro" id="IPR002515">
    <property type="entry name" value="Znf_C2H2C"/>
</dbReference>
<dbReference type="PANTHER" id="PTHR10816:SF15">
    <property type="entry name" value="MYELIN TRANSCRIPTION FACTOR 1-LIKE PROTEIN"/>
    <property type="match status" value="1"/>
</dbReference>
<dbReference type="FunFam" id="4.10.320.30:FF:000001">
    <property type="entry name" value="Myelin transcription factor 1-like, a"/>
    <property type="match status" value="2"/>
</dbReference>
<feature type="compositionally biased region" description="Low complexity" evidence="11">
    <location>
        <begin position="597"/>
        <end position="610"/>
    </location>
</feature>
<evidence type="ECO:0000256" key="1">
    <source>
        <dbReference type="ARBA" id="ARBA00004123"/>
    </source>
</evidence>
<keyword evidence="10" id="KW-0175">Coiled coil</keyword>
<feature type="compositionally biased region" description="Gly residues" evidence="11">
    <location>
        <begin position="584"/>
        <end position="596"/>
    </location>
</feature>
<organism evidence="12 13">
    <name type="scientific">Anopheles farauti</name>
    <dbReference type="NCBI Taxonomy" id="69004"/>
    <lineage>
        <taxon>Eukaryota</taxon>
        <taxon>Metazoa</taxon>
        <taxon>Ecdysozoa</taxon>
        <taxon>Arthropoda</taxon>
        <taxon>Hexapoda</taxon>
        <taxon>Insecta</taxon>
        <taxon>Pterygota</taxon>
        <taxon>Neoptera</taxon>
        <taxon>Endopterygota</taxon>
        <taxon>Diptera</taxon>
        <taxon>Nematocera</taxon>
        <taxon>Culicoidea</taxon>
        <taxon>Culicidae</taxon>
        <taxon>Anophelinae</taxon>
        <taxon>Anopheles</taxon>
    </lineage>
</organism>
<feature type="coiled-coil region" evidence="10">
    <location>
        <begin position="348"/>
        <end position="389"/>
    </location>
</feature>
<sequence>YGHQDTATAGTNGRSPPTEPVDFSGPPRPLSFGFMGPPAPGYSRESTPDSAASHYLDGYRDHTGYSPHPGYGMVEYANGYPGYGSNYQACPPYGASLGPYSSVPGAGYTASGSCYAMPPPSHIPSHDKLLKDGQYHSNTQELKCPTPGCDGSGHATGNYSSHRSLSGCPRATKPKSKPRDGQESEPLRCPIPGCDGSGHSTGKFLSHRSASGCPIANRNRMRVMDTGVPNGSEHLHSAKLNSLKFDGVSNSSNSGGPGCDPLASNALGQGIKKAKYSEDHLTDGYGKPYGSGMTDGMMVTHSPDQPDRGVGQDHGRDETHTGTAGVGGVGGVGGGDGQQRGSGTGEDLLSLEAEISELQRENARVESQMLRLKTDITAMETQLSHAERENETDASRGNVTGYYDHLRNNVITMLEHVKIPPASGGPPCDGSLSLPNNDKNNNSTTSGSAKNDVIEGDGNNNSDSVGNHDLSASHGAICCGPMKRGDDSRAGSHTPDNRGADPEPPPYDNYLSKLQSLCSAQSATSGPTTTTSTTASSSSAAATTTTTGDIGTYTAAGTPLHHHHQHHHQHHHLHAHHHLTHLSPGGGGGGGGGGSGAVSSTAPPAPVAVSNGMMSGGPHHHYQPQAHHHMPHLYDTSGSIYTNLGPIVADPHAALYDTTMKLPSVAGGDGFHMGMPLPAPI</sequence>
<evidence type="ECO:0000256" key="2">
    <source>
        <dbReference type="ARBA" id="ARBA00010194"/>
    </source>
</evidence>
<evidence type="ECO:0000256" key="9">
    <source>
        <dbReference type="ARBA" id="ARBA00023242"/>
    </source>
</evidence>
<dbReference type="InterPro" id="IPR036060">
    <property type="entry name" value="Znf_C2H2C_sf"/>
</dbReference>
<evidence type="ECO:0008006" key="14">
    <source>
        <dbReference type="Google" id="ProtNLM"/>
    </source>
</evidence>
<name>A0A182Q229_9DIPT</name>
<evidence type="ECO:0000256" key="3">
    <source>
        <dbReference type="ARBA" id="ARBA00022723"/>
    </source>
</evidence>
<evidence type="ECO:0000256" key="10">
    <source>
        <dbReference type="SAM" id="Coils"/>
    </source>
</evidence>
<feature type="compositionally biased region" description="Basic and acidic residues" evidence="11">
    <location>
        <begin position="483"/>
        <end position="501"/>
    </location>
</feature>
<accession>A0A182Q229</accession>
<feature type="compositionally biased region" description="Polar residues" evidence="11">
    <location>
        <begin position="155"/>
        <end position="164"/>
    </location>
</feature>
<dbReference type="Pfam" id="PF01530">
    <property type="entry name" value="zf-C2HC"/>
    <property type="match status" value="2"/>
</dbReference>
<keyword evidence="4" id="KW-0677">Repeat</keyword>
<proteinExistence type="inferred from homology"/>
<dbReference type="GO" id="GO:0000978">
    <property type="term" value="F:RNA polymerase II cis-regulatory region sequence-specific DNA binding"/>
    <property type="evidence" value="ECO:0007669"/>
    <property type="project" value="TreeGrafter"/>
</dbReference>
<dbReference type="AlphaFoldDB" id="A0A182Q229"/>
<feature type="region of interest" description="Disordered" evidence="11">
    <location>
        <begin position="1"/>
        <end position="53"/>
    </location>
</feature>
<evidence type="ECO:0000256" key="5">
    <source>
        <dbReference type="ARBA" id="ARBA00022771"/>
    </source>
</evidence>
<evidence type="ECO:0000313" key="13">
    <source>
        <dbReference type="Proteomes" id="UP000075886"/>
    </source>
</evidence>
<dbReference type="GO" id="GO:0007399">
    <property type="term" value="P:nervous system development"/>
    <property type="evidence" value="ECO:0007669"/>
    <property type="project" value="UniProtKB-KW"/>
</dbReference>
<feature type="compositionally biased region" description="Basic and acidic residues" evidence="11">
    <location>
        <begin position="177"/>
        <end position="186"/>
    </location>
</feature>
<dbReference type="PROSITE" id="PS51802">
    <property type="entry name" value="ZF_CCHHC"/>
    <property type="match status" value="2"/>
</dbReference>
<evidence type="ECO:0000256" key="8">
    <source>
        <dbReference type="ARBA" id="ARBA00023163"/>
    </source>
</evidence>
<dbReference type="VEuPathDB" id="VectorBase:AFAF001557"/>